<dbReference type="eggNOG" id="COG0720">
    <property type="taxonomic scope" value="Bacteria"/>
</dbReference>
<dbReference type="EC" id="4.-.-.-" evidence="8"/>
<comment type="catalytic activity">
    <reaction evidence="7 8">
        <text>7,8-dihydroneopterin 3'-triphosphate + H2O = 6-carboxy-5,6,7,8-tetrahydropterin + triphosphate + acetaldehyde + 2 H(+)</text>
        <dbReference type="Rhea" id="RHEA:27966"/>
        <dbReference type="ChEBI" id="CHEBI:15343"/>
        <dbReference type="ChEBI" id="CHEBI:15377"/>
        <dbReference type="ChEBI" id="CHEBI:15378"/>
        <dbReference type="ChEBI" id="CHEBI:18036"/>
        <dbReference type="ChEBI" id="CHEBI:58462"/>
        <dbReference type="ChEBI" id="CHEBI:61032"/>
        <dbReference type="EC" id="4.1.2.50"/>
    </reaction>
</comment>
<feature type="active site" description="Charge relay system" evidence="9">
    <location>
        <position position="116"/>
    </location>
</feature>
<evidence type="ECO:0000256" key="5">
    <source>
        <dbReference type="ARBA" id="ARBA00022833"/>
    </source>
</evidence>
<dbReference type="Gene3D" id="3.30.479.10">
    <property type="entry name" value="6-pyruvoyl tetrahydropterin synthase/QueD"/>
    <property type="match status" value="1"/>
</dbReference>
<dbReference type="Pfam" id="PF01242">
    <property type="entry name" value="PTPS"/>
    <property type="match status" value="1"/>
</dbReference>
<reference evidence="11 12" key="2">
    <citation type="submission" date="2013-04" db="EMBL/GenBank/DDBJ databases">
        <title>The Genome Sequence of Bilophila wadsworthia 3_1_6.</title>
        <authorList>
            <consortium name="The Broad Institute Genomics Platform"/>
            <person name="Earl A."/>
            <person name="Ward D."/>
            <person name="Feldgarden M."/>
            <person name="Gevers D."/>
            <person name="Sibley C."/>
            <person name="Strauss J."/>
            <person name="Allen-Vercoe E."/>
            <person name="Walker B."/>
            <person name="Young S."/>
            <person name="Zeng Q."/>
            <person name="Gargeya S."/>
            <person name="Fitzgerald M."/>
            <person name="Haas B."/>
            <person name="Abouelleil A."/>
            <person name="Allen A.W."/>
            <person name="Alvarado L."/>
            <person name="Arachchi H.M."/>
            <person name="Berlin A.M."/>
            <person name="Chapman S.B."/>
            <person name="Gainer-Dewar J."/>
            <person name="Goldberg J."/>
            <person name="Griggs A."/>
            <person name="Gujja S."/>
            <person name="Hansen M."/>
            <person name="Howarth C."/>
            <person name="Imamovic A."/>
            <person name="Ireland A."/>
            <person name="Larimer J."/>
            <person name="McCowan C."/>
            <person name="Murphy C."/>
            <person name="Pearson M."/>
            <person name="Poon T.W."/>
            <person name="Priest M."/>
            <person name="Roberts A."/>
            <person name="Saif S."/>
            <person name="Shea T."/>
            <person name="Sisk P."/>
            <person name="Sykes S."/>
            <person name="Wortman J."/>
            <person name="Nusbaum C."/>
            <person name="Birren B."/>
        </authorList>
    </citation>
    <scope>NUCLEOTIDE SEQUENCE [LARGE SCALE GENOMIC DNA]</scope>
    <source>
        <strain evidence="11 12">3_1_6</strain>
    </source>
</reference>
<evidence type="ECO:0000256" key="6">
    <source>
        <dbReference type="ARBA" id="ARBA00023239"/>
    </source>
</evidence>
<evidence type="ECO:0000256" key="1">
    <source>
        <dbReference type="ARBA" id="ARBA00005061"/>
    </source>
</evidence>
<evidence type="ECO:0000256" key="10">
    <source>
        <dbReference type="PIRSR" id="PIRSR006113-2"/>
    </source>
</evidence>
<dbReference type="GeneID" id="78087349"/>
<dbReference type="InterPro" id="IPR038418">
    <property type="entry name" value="6-PTP_synth/QueD_sf"/>
</dbReference>
<dbReference type="UniPathway" id="UPA00391"/>
<dbReference type="NCBIfam" id="TIGR03367">
    <property type="entry name" value="queuosine_QueD"/>
    <property type="match status" value="1"/>
</dbReference>
<dbReference type="GO" id="GO:0046872">
    <property type="term" value="F:metal ion binding"/>
    <property type="evidence" value="ECO:0007669"/>
    <property type="project" value="UniProtKB-KW"/>
</dbReference>
<comment type="caution">
    <text evidence="11">The sequence shown here is derived from an EMBL/GenBank/DDBJ whole genome shotgun (WGS) entry which is preliminary data.</text>
</comment>
<evidence type="ECO:0000256" key="4">
    <source>
        <dbReference type="ARBA" id="ARBA00022723"/>
    </source>
</evidence>
<evidence type="ECO:0000256" key="2">
    <source>
        <dbReference type="ARBA" id="ARBA00008900"/>
    </source>
</evidence>
<evidence type="ECO:0000256" key="7">
    <source>
        <dbReference type="ARBA" id="ARBA00048807"/>
    </source>
</evidence>
<accession>E5Y639</accession>
<keyword evidence="8" id="KW-0671">Queuosine biosynthesis</keyword>
<keyword evidence="12" id="KW-1185">Reference proteome</keyword>
<dbReference type="PANTHER" id="PTHR12589">
    <property type="entry name" value="PYRUVOYL TETRAHYDROBIOPTERIN SYNTHASE"/>
    <property type="match status" value="1"/>
</dbReference>
<evidence type="ECO:0000313" key="12">
    <source>
        <dbReference type="Proteomes" id="UP000006034"/>
    </source>
</evidence>
<name>E5Y639_BILW3</name>
<organism evidence="11 12">
    <name type="scientific">Bilophila wadsworthia (strain 3_1_6)</name>
    <dbReference type="NCBI Taxonomy" id="563192"/>
    <lineage>
        <taxon>Bacteria</taxon>
        <taxon>Pseudomonadati</taxon>
        <taxon>Thermodesulfobacteriota</taxon>
        <taxon>Desulfovibrionia</taxon>
        <taxon>Desulfovibrionales</taxon>
        <taxon>Desulfovibrionaceae</taxon>
        <taxon>Bilophila</taxon>
    </lineage>
</organism>
<dbReference type="PANTHER" id="PTHR12589:SF7">
    <property type="entry name" value="6-PYRUVOYL TETRAHYDROBIOPTERIN SYNTHASE"/>
    <property type="match status" value="1"/>
</dbReference>
<gene>
    <name evidence="11" type="ORF">HMPREF0179_01652</name>
</gene>
<dbReference type="OrthoDB" id="9804698at2"/>
<evidence type="ECO:0000256" key="8">
    <source>
        <dbReference type="PIRNR" id="PIRNR006113"/>
    </source>
</evidence>
<dbReference type="HOGENOM" id="CLU_111016_6_3_7"/>
<keyword evidence="6 8" id="KW-0456">Lyase</keyword>
<dbReference type="RefSeq" id="WP_005027071.1">
    <property type="nucleotide sequence ID" value="NZ_KE150240.1"/>
</dbReference>
<keyword evidence="5 8" id="KW-0862">Zinc</keyword>
<protein>
    <recommendedName>
        <fullName evidence="3 8">6-carboxy-5,6,7,8-tetrahydropterin synthase</fullName>
        <ecNumber evidence="8">4.-.-.-</ecNumber>
    </recommendedName>
</protein>
<evidence type="ECO:0000256" key="9">
    <source>
        <dbReference type="PIRSR" id="PIRSR006113-1"/>
    </source>
</evidence>
<evidence type="ECO:0000313" key="11">
    <source>
        <dbReference type="EMBL" id="EFV44586.1"/>
    </source>
</evidence>
<proteinExistence type="inferred from homology"/>
<keyword evidence="4 8" id="KW-0479">Metal-binding</keyword>
<feature type="binding site" evidence="10">
    <location>
        <position position="31"/>
    </location>
    <ligand>
        <name>Zn(2+)</name>
        <dbReference type="ChEBI" id="CHEBI:29105"/>
    </ligand>
</feature>
<dbReference type="PIRSF" id="PIRSF006113">
    <property type="entry name" value="PTP_synth"/>
    <property type="match status" value="1"/>
</dbReference>
<evidence type="ECO:0000256" key="3">
    <source>
        <dbReference type="ARBA" id="ARBA00018141"/>
    </source>
</evidence>
<comment type="similarity">
    <text evidence="2 8">Belongs to the PTPS family. QueD subfamily.</text>
</comment>
<dbReference type="STRING" id="563192.HMPREF0179_01652"/>
<dbReference type="GO" id="GO:0008616">
    <property type="term" value="P:tRNA queuosine(34) biosynthetic process"/>
    <property type="evidence" value="ECO:0007669"/>
    <property type="project" value="UniProtKB-KW"/>
</dbReference>
<dbReference type="EMBL" id="ADCP02000003">
    <property type="protein sequence ID" value="EFV44586.1"/>
    <property type="molecule type" value="Genomic_DNA"/>
</dbReference>
<dbReference type="Proteomes" id="UP000006034">
    <property type="component" value="Unassembled WGS sequence"/>
</dbReference>
<dbReference type="GO" id="GO:0070497">
    <property type="term" value="F:6-carboxytetrahydropterin synthase activity"/>
    <property type="evidence" value="ECO:0007669"/>
    <property type="project" value="UniProtKB-EC"/>
</dbReference>
<comment type="pathway">
    <text evidence="1 8">Purine metabolism; 7-cyano-7-deazaguanine biosynthesis.</text>
</comment>
<feature type="binding site" evidence="10">
    <location>
        <position position="18"/>
    </location>
    <ligand>
        <name>Zn(2+)</name>
        <dbReference type="ChEBI" id="CHEBI:29105"/>
    </ligand>
</feature>
<dbReference type="InterPro" id="IPR007115">
    <property type="entry name" value="6-PTP_synth/QueD"/>
</dbReference>
<sequence>MSRPFWKLTVRSEFCAAHALRHYQGKCEHLHGHNYAVEVVVKGYTLSQNTELLMDFGDLKALLKQALEPLDHAYINDVPPFDAVNPSSENLARYIWNQMAPSLPETVKMYSVTVAEKGIQSATYMEEE</sequence>
<dbReference type="AlphaFoldDB" id="E5Y639"/>
<feature type="binding site" evidence="10">
    <location>
        <position position="33"/>
    </location>
    <ligand>
        <name>Zn(2+)</name>
        <dbReference type="ChEBI" id="CHEBI:29105"/>
    </ligand>
</feature>
<reference evidence="11 12" key="1">
    <citation type="submission" date="2010-10" db="EMBL/GenBank/DDBJ databases">
        <authorList>
            <consortium name="The Broad Institute Genome Sequencing Platform"/>
            <person name="Ward D."/>
            <person name="Earl A."/>
            <person name="Feldgarden M."/>
            <person name="Young S.K."/>
            <person name="Gargeya S."/>
            <person name="Zeng Q."/>
            <person name="Alvarado L."/>
            <person name="Berlin A."/>
            <person name="Bochicchio J."/>
            <person name="Chapman S.B."/>
            <person name="Chen Z."/>
            <person name="Freedman E."/>
            <person name="Gellesch M."/>
            <person name="Goldberg J."/>
            <person name="Griggs A."/>
            <person name="Gujja S."/>
            <person name="Heilman E."/>
            <person name="Heiman D."/>
            <person name="Howarth C."/>
            <person name="Mehta T."/>
            <person name="Neiman D."/>
            <person name="Pearson M."/>
            <person name="Roberts A."/>
            <person name="Saif S."/>
            <person name="Shea T."/>
            <person name="Shenoy N."/>
            <person name="Sisk P."/>
            <person name="Stolte C."/>
            <person name="Sykes S."/>
            <person name="White J."/>
            <person name="Yandava C."/>
            <person name="Allen-Vercoe E."/>
            <person name="Sibley C."/>
            <person name="Ambrose C.E."/>
            <person name="Strauss J."/>
            <person name="Daigneault M."/>
            <person name="Haas B."/>
            <person name="Nusbaum C."/>
            <person name="Birren B."/>
        </authorList>
    </citation>
    <scope>NUCLEOTIDE SEQUENCE [LARGE SCALE GENOMIC DNA]</scope>
    <source>
        <strain evidence="11 12">3_1_6</strain>
    </source>
</reference>
<feature type="active site" description="Charge relay system" evidence="9">
    <location>
        <position position="72"/>
    </location>
</feature>
<comment type="cofactor">
    <cofactor evidence="8 10">
        <name>Zn(2+)</name>
        <dbReference type="ChEBI" id="CHEBI:29105"/>
    </cofactor>
    <text evidence="8 10">Binds 1 zinc ion per subunit.</text>
</comment>
<dbReference type="SUPFAM" id="SSF55620">
    <property type="entry name" value="Tetrahydrobiopterin biosynthesis enzymes-like"/>
    <property type="match status" value="1"/>
</dbReference>
<feature type="active site" description="Proton acceptor" evidence="9">
    <location>
        <position position="27"/>
    </location>
</feature>